<dbReference type="KEGG" id="pacs:FAZ98_06520"/>
<dbReference type="InterPro" id="IPR013216">
    <property type="entry name" value="Methyltransf_11"/>
</dbReference>
<keyword evidence="3 5" id="KW-0808">Transferase</keyword>
<evidence type="ECO:0000256" key="3">
    <source>
        <dbReference type="ARBA" id="ARBA00022679"/>
    </source>
</evidence>
<dbReference type="GO" id="GO:0008757">
    <property type="term" value="F:S-adenosylmethionine-dependent methyltransferase activity"/>
    <property type="evidence" value="ECO:0007669"/>
    <property type="project" value="InterPro"/>
</dbReference>
<accession>A0A7Z2GGK2</accession>
<dbReference type="Proteomes" id="UP000433577">
    <property type="component" value="Chromosome 1"/>
</dbReference>
<dbReference type="Gene3D" id="3.40.50.150">
    <property type="entry name" value="Vaccinia Virus protein VP39"/>
    <property type="match status" value="1"/>
</dbReference>
<name>A0A7Z2GGK2_9BURK</name>
<proteinExistence type="inferred from homology"/>
<evidence type="ECO:0000259" key="4">
    <source>
        <dbReference type="Pfam" id="PF08241"/>
    </source>
</evidence>
<gene>
    <name evidence="5" type="ORF">FAZ98_06520</name>
</gene>
<dbReference type="CDD" id="cd02440">
    <property type="entry name" value="AdoMet_MTases"/>
    <property type="match status" value="1"/>
</dbReference>
<dbReference type="InterPro" id="IPR051052">
    <property type="entry name" value="Diverse_substrate_MTase"/>
</dbReference>
<sequence length="261" mass="28616">MIDDSTRRFTNRVADYVKFRPAYPREVATFAQVELGVAPGAAVADIGAGTGLSTKLFLDAGHPVTAVEPNAAMREAADAFLAAYAQDGRYRSVAGTAEATTLAESSVDLVSAAQAFHWFRKDETRREFARILKPRGKIVLFWNSRLLEGSAFLEGYEALLQRFCADYAQVAETYPDAAAMAHWFGEGFEHQTVFPNAQLLDFDGLSGRLMSSSYAPQPGDARHAPMLAALRELFDTTQQDGRVNFAYETRVYAGRPVRAGT</sequence>
<evidence type="ECO:0000256" key="2">
    <source>
        <dbReference type="ARBA" id="ARBA00022603"/>
    </source>
</evidence>
<evidence type="ECO:0000313" key="5">
    <source>
        <dbReference type="EMBL" id="QGZ61413.1"/>
    </source>
</evidence>
<dbReference type="Pfam" id="PF08241">
    <property type="entry name" value="Methyltransf_11"/>
    <property type="match status" value="1"/>
</dbReference>
<dbReference type="AlphaFoldDB" id="A0A7Z2GGK2"/>
<dbReference type="PANTHER" id="PTHR44942">
    <property type="entry name" value="METHYLTRANSF_11 DOMAIN-CONTAINING PROTEIN"/>
    <property type="match status" value="1"/>
</dbReference>
<keyword evidence="6" id="KW-1185">Reference proteome</keyword>
<dbReference type="RefSeq" id="WP_158949870.1">
    <property type="nucleotide sequence ID" value="NZ_CP046913.1"/>
</dbReference>
<dbReference type="OrthoDB" id="9797252at2"/>
<dbReference type="GO" id="GO:0032259">
    <property type="term" value="P:methylation"/>
    <property type="evidence" value="ECO:0007669"/>
    <property type="project" value="UniProtKB-KW"/>
</dbReference>
<dbReference type="SUPFAM" id="SSF53335">
    <property type="entry name" value="S-adenosyl-L-methionine-dependent methyltransferases"/>
    <property type="match status" value="1"/>
</dbReference>
<reference evidence="5 6" key="1">
    <citation type="submission" date="2019-12" db="EMBL/GenBank/DDBJ databases">
        <title>Paraburkholderia acidiphila 7Q-K02 sp. nov and Paraburkholderia acidisoli DHF22 sp. nov., two strains isolated from forest soil.</title>
        <authorList>
            <person name="Gao Z."/>
            <person name="Qiu L."/>
        </authorList>
    </citation>
    <scope>NUCLEOTIDE SEQUENCE [LARGE SCALE GENOMIC DNA]</scope>
    <source>
        <strain evidence="5 6">DHF22</strain>
    </source>
</reference>
<dbReference type="EMBL" id="CP046913">
    <property type="protein sequence ID" value="QGZ61413.1"/>
    <property type="molecule type" value="Genomic_DNA"/>
</dbReference>
<keyword evidence="2 5" id="KW-0489">Methyltransferase</keyword>
<feature type="domain" description="Methyltransferase type 11" evidence="4">
    <location>
        <begin position="45"/>
        <end position="140"/>
    </location>
</feature>
<evidence type="ECO:0000313" key="6">
    <source>
        <dbReference type="Proteomes" id="UP000433577"/>
    </source>
</evidence>
<organism evidence="5 6">
    <name type="scientific">Paraburkholderia acidisoli</name>
    <dbReference type="NCBI Taxonomy" id="2571748"/>
    <lineage>
        <taxon>Bacteria</taxon>
        <taxon>Pseudomonadati</taxon>
        <taxon>Pseudomonadota</taxon>
        <taxon>Betaproteobacteria</taxon>
        <taxon>Burkholderiales</taxon>
        <taxon>Burkholderiaceae</taxon>
        <taxon>Paraburkholderia</taxon>
    </lineage>
</organism>
<evidence type="ECO:0000256" key="1">
    <source>
        <dbReference type="ARBA" id="ARBA00008361"/>
    </source>
</evidence>
<dbReference type="PANTHER" id="PTHR44942:SF4">
    <property type="entry name" value="METHYLTRANSFERASE TYPE 11 DOMAIN-CONTAINING PROTEIN"/>
    <property type="match status" value="1"/>
</dbReference>
<protein>
    <submittedName>
        <fullName evidence="5">Methyltransferase domain-containing protein</fullName>
    </submittedName>
</protein>
<comment type="similarity">
    <text evidence="1">Belongs to the methyltransferase superfamily.</text>
</comment>
<dbReference type="InterPro" id="IPR029063">
    <property type="entry name" value="SAM-dependent_MTases_sf"/>
</dbReference>